<dbReference type="InterPro" id="IPR012677">
    <property type="entry name" value="Nucleotide-bd_a/b_plait_sf"/>
</dbReference>
<dbReference type="AlphaFoldDB" id="A0A0D2MD35"/>
<dbReference type="GeneID" id="25742169"/>
<keyword evidence="5" id="KW-1185">Reference proteome</keyword>
<dbReference type="EMBL" id="KK102104">
    <property type="protein sequence ID" value="KIY98666.1"/>
    <property type="molecule type" value="Genomic_DNA"/>
</dbReference>
<keyword evidence="1" id="KW-0694">RNA-binding</keyword>
<evidence type="ECO:0000256" key="2">
    <source>
        <dbReference type="SAM" id="MobiDB-lite"/>
    </source>
</evidence>
<name>A0A0D2MD35_9CHLO</name>
<feature type="region of interest" description="Disordered" evidence="2">
    <location>
        <begin position="100"/>
        <end position="152"/>
    </location>
</feature>
<feature type="region of interest" description="Disordered" evidence="2">
    <location>
        <begin position="275"/>
        <end position="306"/>
    </location>
</feature>
<dbReference type="Gene3D" id="3.30.70.330">
    <property type="match status" value="1"/>
</dbReference>
<reference evidence="4 5" key="1">
    <citation type="journal article" date="2013" name="BMC Genomics">
        <title>Reconstruction of the lipid metabolism for the microalga Monoraphidium neglectum from its genome sequence reveals characteristics suitable for biofuel production.</title>
        <authorList>
            <person name="Bogen C."/>
            <person name="Al-Dilaimi A."/>
            <person name="Albersmeier A."/>
            <person name="Wichmann J."/>
            <person name="Grundmann M."/>
            <person name="Rupp O."/>
            <person name="Lauersen K.J."/>
            <person name="Blifernez-Klassen O."/>
            <person name="Kalinowski J."/>
            <person name="Goesmann A."/>
            <person name="Mussgnug J.H."/>
            <person name="Kruse O."/>
        </authorList>
    </citation>
    <scope>NUCLEOTIDE SEQUENCE [LARGE SCALE GENOMIC DNA]</scope>
    <source>
        <strain evidence="4 5">SAG 48.87</strain>
    </source>
</reference>
<dbReference type="PROSITE" id="PS50102">
    <property type="entry name" value="RRM"/>
    <property type="match status" value="1"/>
</dbReference>
<organism evidence="4 5">
    <name type="scientific">Monoraphidium neglectum</name>
    <dbReference type="NCBI Taxonomy" id="145388"/>
    <lineage>
        <taxon>Eukaryota</taxon>
        <taxon>Viridiplantae</taxon>
        <taxon>Chlorophyta</taxon>
        <taxon>core chlorophytes</taxon>
        <taxon>Chlorophyceae</taxon>
        <taxon>CS clade</taxon>
        <taxon>Sphaeropleales</taxon>
        <taxon>Selenastraceae</taxon>
        <taxon>Monoraphidium</taxon>
    </lineage>
</organism>
<proteinExistence type="predicted"/>
<protein>
    <recommendedName>
        <fullName evidence="3">RRM domain-containing protein</fullName>
    </recommendedName>
</protein>
<dbReference type="CDD" id="cd00590">
    <property type="entry name" value="RRM_SF"/>
    <property type="match status" value="1"/>
</dbReference>
<dbReference type="InterPro" id="IPR035979">
    <property type="entry name" value="RBD_domain_sf"/>
</dbReference>
<dbReference type="SUPFAM" id="SSF54928">
    <property type="entry name" value="RNA-binding domain, RBD"/>
    <property type="match status" value="1"/>
</dbReference>
<dbReference type="Proteomes" id="UP000054498">
    <property type="component" value="Unassembled WGS sequence"/>
</dbReference>
<dbReference type="Pfam" id="PF00076">
    <property type="entry name" value="RRM_1"/>
    <property type="match status" value="1"/>
</dbReference>
<sequence>MRVFKNHADRAVFFNSVPPNQGEAEVAALLGRFGRVEIIRLYRDDSGALLKKGYGAAVMATPEAAAAAVAGLHGREVQWGDHGARQRIYVRTYEPARAGFSSAGGGAPARRGGPRGAGEAALLGGTTSDVTSASPLGPRSRAEAGQHAHESAAAFRRGDQVMAYAAAWAGTAPPCSEHARPAAPDAATDCELSAAALPHGAAGGGWPGTQGAGPAAAVAAAAAAAAAAASSFHANASQPRARQCLPQHAHAHVPAPLAQWWNGLAASGAAAPTDGNTLVAGNGGWEPAPKPSFAGAHRSGGLPHGPAAERVWRAAAPSNFAPAGPASADSCANLPGSLPSWLF</sequence>
<accession>A0A0D2MD35</accession>
<dbReference type="RefSeq" id="XP_013897686.1">
    <property type="nucleotide sequence ID" value="XM_014042232.1"/>
</dbReference>
<evidence type="ECO:0000313" key="4">
    <source>
        <dbReference type="EMBL" id="KIY98666.1"/>
    </source>
</evidence>
<evidence type="ECO:0000256" key="1">
    <source>
        <dbReference type="PROSITE-ProRule" id="PRU00176"/>
    </source>
</evidence>
<dbReference type="GO" id="GO:0003723">
    <property type="term" value="F:RNA binding"/>
    <property type="evidence" value="ECO:0007669"/>
    <property type="project" value="UniProtKB-UniRule"/>
</dbReference>
<dbReference type="InterPro" id="IPR000504">
    <property type="entry name" value="RRM_dom"/>
</dbReference>
<feature type="compositionally biased region" description="Basic and acidic residues" evidence="2">
    <location>
        <begin position="140"/>
        <end position="150"/>
    </location>
</feature>
<dbReference type="KEGG" id="mng:MNEG_9294"/>
<evidence type="ECO:0000313" key="5">
    <source>
        <dbReference type="Proteomes" id="UP000054498"/>
    </source>
</evidence>
<feature type="domain" description="RRM" evidence="3">
    <location>
        <begin position="10"/>
        <end position="95"/>
    </location>
</feature>
<gene>
    <name evidence="4" type="ORF">MNEG_9294</name>
</gene>
<evidence type="ECO:0000259" key="3">
    <source>
        <dbReference type="PROSITE" id="PS50102"/>
    </source>
</evidence>